<organism evidence="11 12">
    <name type="scientific">Phialemonium thermophilum</name>
    <dbReference type="NCBI Taxonomy" id="223376"/>
    <lineage>
        <taxon>Eukaryota</taxon>
        <taxon>Fungi</taxon>
        <taxon>Dikarya</taxon>
        <taxon>Ascomycota</taxon>
        <taxon>Pezizomycotina</taxon>
        <taxon>Sordariomycetes</taxon>
        <taxon>Sordariomycetidae</taxon>
        <taxon>Cephalothecales</taxon>
        <taxon>Cephalothecaceae</taxon>
        <taxon>Phialemonium</taxon>
    </lineage>
</organism>
<sequence length="331" mass="37092">MRWLPAFLSLACLTGGAFGAKKTAEERFNRFFSKSLSSGAPIKLDDASYKELTVAPRNYSALVLLTALEARFGCQLCREFQPEFDLLTRSWVKGDKSGDSKLVFSVLDFSDGRNTFLELGLQTAPVLLLFQPTVGPYASTSPEPIRYDFTNGPQSAEQVHHWLARHTPDRPHPPVKRPINWLRWISAVIMISGAFTAAFVAWPYIFPFIRSRNPWAAVSLILILLFTSGHMFNHIRKVPYVASNNRGGISYFAGGFQNQFGMETQIVAAIYGVLSFATICLVVKVPRIKDRNSQQVAVIAWSGVIFFVYSFLLSIFRIKNGGYPFSLPPFM</sequence>
<dbReference type="Gene3D" id="3.40.30.10">
    <property type="entry name" value="Glutaredoxin"/>
    <property type="match status" value="1"/>
</dbReference>
<evidence type="ECO:0000256" key="7">
    <source>
        <dbReference type="ARBA" id="ARBA00022989"/>
    </source>
</evidence>
<dbReference type="Pfam" id="PF04756">
    <property type="entry name" value="OST3_OST6"/>
    <property type="match status" value="1"/>
</dbReference>
<evidence type="ECO:0000256" key="4">
    <source>
        <dbReference type="ARBA" id="ARBA00022692"/>
    </source>
</evidence>
<comment type="similarity">
    <text evidence="3">Belongs to the OST3/OST6 family.</text>
</comment>
<dbReference type="PANTHER" id="PTHR12692">
    <property type="entry name" value="DOLICHYL-DIPHOSPHOOLIGOSACCHARIDE--PROTEIN GLYCOSYLTRANSFERASE-RELATED"/>
    <property type="match status" value="1"/>
</dbReference>
<dbReference type="PANTHER" id="PTHR12692:SF0">
    <property type="entry name" value="GH11935P"/>
    <property type="match status" value="1"/>
</dbReference>
<evidence type="ECO:0000313" key="11">
    <source>
        <dbReference type="EMBL" id="KAL1881435.1"/>
    </source>
</evidence>
<comment type="caution">
    <text evidence="11">The sequence shown here is derived from an EMBL/GenBank/DDBJ whole genome shotgun (WGS) entry which is preliminary data.</text>
</comment>
<feature type="transmembrane region" description="Helical" evidence="9">
    <location>
        <begin position="266"/>
        <end position="285"/>
    </location>
</feature>
<feature type="signal peptide" evidence="10">
    <location>
        <begin position="1"/>
        <end position="19"/>
    </location>
</feature>
<feature type="transmembrane region" description="Helical" evidence="9">
    <location>
        <begin position="181"/>
        <end position="202"/>
    </location>
</feature>
<keyword evidence="8 9" id="KW-0472">Membrane</keyword>
<evidence type="ECO:0000256" key="1">
    <source>
        <dbReference type="ARBA" id="ARBA00002791"/>
    </source>
</evidence>
<comment type="subcellular location">
    <subcellularLocation>
        <location evidence="2">Endoplasmic reticulum membrane</location>
        <topology evidence="2">Multi-pass membrane protein</topology>
    </subcellularLocation>
</comment>
<protein>
    <recommendedName>
        <fullName evidence="13">Magnesium transporter protein 1</fullName>
    </recommendedName>
</protein>
<keyword evidence="4 9" id="KW-0812">Transmembrane</keyword>
<evidence type="ECO:0000256" key="6">
    <source>
        <dbReference type="ARBA" id="ARBA00022824"/>
    </source>
</evidence>
<evidence type="ECO:0000256" key="9">
    <source>
        <dbReference type="SAM" id="Phobius"/>
    </source>
</evidence>
<evidence type="ECO:0000256" key="3">
    <source>
        <dbReference type="ARBA" id="ARBA00009561"/>
    </source>
</evidence>
<keyword evidence="6" id="KW-0256">Endoplasmic reticulum</keyword>
<feature type="transmembrane region" description="Helical" evidence="9">
    <location>
        <begin position="297"/>
        <end position="318"/>
    </location>
</feature>
<proteinExistence type="inferred from homology"/>
<evidence type="ECO:0000256" key="8">
    <source>
        <dbReference type="ARBA" id="ARBA00023136"/>
    </source>
</evidence>
<keyword evidence="5 10" id="KW-0732">Signal</keyword>
<dbReference type="InterPro" id="IPR021149">
    <property type="entry name" value="OligosaccharylTrfase_OST3/OST6"/>
</dbReference>
<feature type="chain" id="PRO_5046617629" description="Magnesium transporter protein 1" evidence="10">
    <location>
        <begin position="20"/>
        <end position="331"/>
    </location>
</feature>
<evidence type="ECO:0000313" key="12">
    <source>
        <dbReference type="Proteomes" id="UP001586593"/>
    </source>
</evidence>
<keyword evidence="12" id="KW-1185">Reference proteome</keyword>
<evidence type="ECO:0000256" key="2">
    <source>
        <dbReference type="ARBA" id="ARBA00004477"/>
    </source>
</evidence>
<keyword evidence="7 9" id="KW-1133">Transmembrane helix</keyword>
<reference evidence="11 12" key="1">
    <citation type="journal article" date="2024" name="Commun. Biol.">
        <title>Comparative genomic analysis of thermophilic fungi reveals convergent evolutionary adaptations and gene losses.</title>
        <authorList>
            <person name="Steindorff A.S."/>
            <person name="Aguilar-Pontes M.V."/>
            <person name="Robinson A.J."/>
            <person name="Andreopoulos B."/>
            <person name="LaButti K."/>
            <person name="Kuo A."/>
            <person name="Mondo S."/>
            <person name="Riley R."/>
            <person name="Otillar R."/>
            <person name="Haridas S."/>
            <person name="Lipzen A."/>
            <person name="Grimwood J."/>
            <person name="Schmutz J."/>
            <person name="Clum A."/>
            <person name="Reid I.D."/>
            <person name="Moisan M.C."/>
            <person name="Butler G."/>
            <person name="Nguyen T.T.M."/>
            <person name="Dewar K."/>
            <person name="Conant G."/>
            <person name="Drula E."/>
            <person name="Henrissat B."/>
            <person name="Hansel C."/>
            <person name="Singer S."/>
            <person name="Hutchinson M.I."/>
            <person name="de Vries R.P."/>
            <person name="Natvig D.O."/>
            <person name="Powell A.J."/>
            <person name="Tsang A."/>
            <person name="Grigoriev I.V."/>
        </authorList>
    </citation>
    <scope>NUCLEOTIDE SEQUENCE [LARGE SCALE GENOMIC DNA]</scope>
    <source>
        <strain evidence="11 12">ATCC 24622</strain>
    </source>
</reference>
<comment type="function">
    <text evidence="1">Subunit of the oligosaccharyl transferase (OST) complex that catalyzes the initial transfer of a defined glycan (Glc(3)Man(9)GlcNAc(2) in eukaryotes) from the lipid carrier dolichol-pyrophosphate to an asparagine residue within an Asn-X-Ser/Thr consensus motif in nascent polypeptide chains, the first step in protein N-glycosylation. N-glycosylation occurs cotranslationally and the complex associates with the Sec61 complex at the channel-forming translocon complex that mediates protein translocation across the endoplasmic reticulum (ER). All subunits are required for a maximal enzyme activity.</text>
</comment>
<feature type="transmembrane region" description="Helical" evidence="9">
    <location>
        <begin position="214"/>
        <end position="232"/>
    </location>
</feature>
<evidence type="ECO:0000256" key="10">
    <source>
        <dbReference type="SAM" id="SignalP"/>
    </source>
</evidence>
<dbReference type="EMBL" id="JAZHXJ010000023">
    <property type="protein sequence ID" value="KAL1881435.1"/>
    <property type="molecule type" value="Genomic_DNA"/>
</dbReference>
<accession>A0ABR3Y0J0</accession>
<name>A0ABR3Y0J0_9PEZI</name>
<evidence type="ECO:0000256" key="5">
    <source>
        <dbReference type="ARBA" id="ARBA00022729"/>
    </source>
</evidence>
<gene>
    <name evidence="11" type="ORF">VTK73DRAFT_3953</name>
</gene>
<evidence type="ECO:0008006" key="13">
    <source>
        <dbReference type="Google" id="ProtNLM"/>
    </source>
</evidence>
<dbReference type="Proteomes" id="UP001586593">
    <property type="component" value="Unassembled WGS sequence"/>
</dbReference>